<evidence type="ECO:0000313" key="2">
    <source>
        <dbReference type="EMBL" id="KAG5565084.1"/>
    </source>
</evidence>
<gene>
    <name evidence="2" type="ORF">RHGRI_001092</name>
</gene>
<name>A0AAV6LK58_9ERIC</name>
<accession>A0AAV6LK58</accession>
<dbReference type="AlphaFoldDB" id="A0AAV6LK58"/>
<dbReference type="EMBL" id="JACTNZ010000001">
    <property type="protein sequence ID" value="KAG5565084.1"/>
    <property type="molecule type" value="Genomic_DNA"/>
</dbReference>
<dbReference type="Proteomes" id="UP000823749">
    <property type="component" value="Chromosome 1"/>
</dbReference>
<reference evidence="2" key="1">
    <citation type="submission" date="2020-08" db="EMBL/GenBank/DDBJ databases">
        <title>Plant Genome Project.</title>
        <authorList>
            <person name="Zhang R.-G."/>
        </authorList>
    </citation>
    <scope>NUCLEOTIDE SEQUENCE</scope>
    <source>
        <strain evidence="2">WSP0</strain>
        <tissue evidence="2">Leaf</tissue>
    </source>
</reference>
<feature type="region of interest" description="Disordered" evidence="1">
    <location>
        <begin position="1"/>
        <end position="99"/>
    </location>
</feature>
<sequence length="99" mass="11417">MSNPDTFDPSDESWLEMPLVISPLQTVDPTEIVEIKDESPSSESARRREREDTLAEEEEEEKEEEEEELVEEEKEEEEQAEEGGETSYIEGKSFFSEAV</sequence>
<protein>
    <submittedName>
        <fullName evidence="2">Uncharacterized protein</fullName>
    </submittedName>
</protein>
<keyword evidence="3" id="KW-1185">Reference proteome</keyword>
<organism evidence="2 3">
    <name type="scientific">Rhododendron griersonianum</name>
    <dbReference type="NCBI Taxonomy" id="479676"/>
    <lineage>
        <taxon>Eukaryota</taxon>
        <taxon>Viridiplantae</taxon>
        <taxon>Streptophyta</taxon>
        <taxon>Embryophyta</taxon>
        <taxon>Tracheophyta</taxon>
        <taxon>Spermatophyta</taxon>
        <taxon>Magnoliopsida</taxon>
        <taxon>eudicotyledons</taxon>
        <taxon>Gunneridae</taxon>
        <taxon>Pentapetalae</taxon>
        <taxon>asterids</taxon>
        <taxon>Ericales</taxon>
        <taxon>Ericaceae</taxon>
        <taxon>Ericoideae</taxon>
        <taxon>Rhodoreae</taxon>
        <taxon>Rhododendron</taxon>
    </lineage>
</organism>
<proteinExistence type="predicted"/>
<evidence type="ECO:0000256" key="1">
    <source>
        <dbReference type="SAM" id="MobiDB-lite"/>
    </source>
</evidence>
<feature type="compositionally biased region" description="Acidic residues" evidence="1">
    <location>
        <begin position="54"/>
        <end position="84"/>
    </location>
</feature>
<feature type="compositionally biased region" description="Basic and acidic residues" evidence="1">
    <location>
        <begin position="33"/>
        <end position="53"/>
    </location>
</feature>
<evidence type="ECO:0000313" key="3">
    <source>
        <dbReference type="Proteomes" id="UP000823749"/>
    </source>
</evidence>
<comment type="caution">
    <text evidence="2">The sequence shown here is derived from an EMBL/GenBank/DDBJ whole genome shotgun (WGS) entry which is preliminary data.</text>
</comment>